<dbReference type="EMBL" id="CP013015">
    <property type="protein sequence ID" value="AMM41675.1"/>
    <property type="molecule type" value="Genomic_DNA"/>
</dbReference>
<evidence type="ECO:0000259" key="16">
    <source>
        <dbReference type="Pfam" id="PF03717"/>
    </source>
</evidence>
<dbReference type="Gene3D" id="3.40.710.10">
    <property type="entry name" value="DD-peptidase/beta-lactamase superfamily"/>
    <property type="match status" value="1"/>
</dbReference>
<comment type="subcellular location">
    <subcellularLocation>
        <location evidence="2">Cell membrane</location>
    </subcellularLocation>
    <subcellularLocation>
        <location evidence="1">Membrane</location>
        <topology evidence="1">Single-pass membrane protein</topology>
    </subcellularLocation>
</comment>
<dbReference type="InterPro" id="IPR050515">
    <property type="entry name" value="Beta-lactam/transpept"/>
</dbReference>
<dbReference type="InterPro" id="IPR012338">
    <property type="entry name" value="Beta-lactam/transpept-like"/>
</dbReference>
<dbReference type="AlphaFoldDB" id="A0A7U4QLR3"/>
<keyword evidence="13" id="KW-0961">Cell wall biogenesis/degradation</keyword>
<evidence type="ECO:0000256" key="10">
    <source>
        <dbReference type="ARBA" id="ARBA00022984"/>
    </source>
</evidence>
<dbReference type="InterPro" id="IPR036138">
    <property type="entry name" value="PBP_dimer_sf"/>
</dbReference>
<keyword evidence="12 14" id="KW-0472">Membrane</keyword>
<dbReference type="InterPro" id="IPR017790">
    <property type="entry name" value="Penicillin-binding_protein_2"/>
</dbReference>
<keyword evidence="8" id="KW-0378">Hydrolase</keyword>
<dbReference type="Pfam" id="PF00905">
    <property type="entry name" value="Transpeptidase"/>
    <property type="match status" value="1"/>
</dbReference>
<protein>
    <submittedName>
        <fullName evidence="17">Penicillin-binding protein 2</fullName>
    </submittedName>
</protein>
<dbReference type="PANTHER" id="PTHR30627">
    <property type="entry name" value="PEPTIDOGLYCAN D,D-TRANSPEPTIDASE"/>
    <property type="match status" value="1"/>
</dbReference>
<keyword evidence="4" id="KW-0997">Cell inner membrane</keyword>
<evidence type="ECO:0000256" key="11">
    <source>
        <dbReference type="ARBA" id="ARBA00022989"/>
    </source>
</evidence>
<dbReference type="SUPFAM" id="SSF56601">
    <property type="entry name" value="beta-lactamase/transpeptidase-like"/>
    <property type="match status" value="1"/>
</dbReference>
<dbReference type="RefSeq" id="WP_066064471.1">
    <property type="nucleotide sequence ID" value="NZ_CP013015.1"/>
</dbReference>
<organism evidence="17 18">
    <name type="scientific">Desulfofervidus auxilii</name>
    <dbReference type="NCBI Taxonomy" id="1621989"/>
    <lineage>
        <taxon>Bacteria</taxon>
        <taxon>Pseudomonadati</taxon>
        <taxon>Thermodesulfobacteriota</taxon>
        <taxon>Candidatus Desulfofervidia</taxon>
        <taxon>Candidatus Desulfofervidales</taxon>
        <taxon>Candidatus Desulfofervidaceae</taxon>
        <taxon>Candidatus Desulfofervidus</taxon>
    </lineage>
</organism>
<dbReference type="PANTHER" id="PTHR30627:SF2">
    <property type="entry name" value="PEPTIDOGLYCAN D,D-TRANSPEPTIDASE MRDA"/>
    <property type="match status" value="1"/>
</dbReference>
<reference evidence="17 18" key="1">
    <citation type="submission" date="2015-10" db="EMBL/GenBank/DDBJ databases">
        <title>Candidatus Desulfofervidus auxilii, a hydrogenotrophic sulfate-reducing bacterium involved in the thermophilic anaerobic oxidation of methane.</title>
        <authorList>
            <person name="Krukenberg V."/>
            <person name="Richter M."/>
            <person name="Wegener G."/>
        </authorList>
    </citation>
    <scope>NUCLEOTIDE SEQUENCE [LARGE SCALE GENOMIC DNA]</scope>
    <source>
        <strain evidence="17 18">HS1</strain>
    </source>
</reference>
<dbReference type="OrthoDB" id="9766847at2"/>
<dbReference type="NCBIfam" id="TIGR03423">
    <property type="entry name" value="pbp2_mrdA"/>
    <property type="match status" value="1"/>
</dbReference>
<keyword evidence="11 14" id="KW-1133">Transmembrane helix</keyword>
<dbReference type="GO" id="GO:0071555">
    <property type="term" value="P:cell wall organization"/>
    <property type="evidence" value="ECO:0007669"/>
    <property type="project" value="UniProtKB-KW"/>
</dbReference>
<evidence type="ECO:0000256" key="14">
    <source>
        <dbReference type="SAM" id="Phobius"/>
    </source>
</evidence>
<dbReference type="GO" id="GO:0006508">
    <property type="term" value="P:proteolysis"/>
    <property type="evidence" value="ECO:0007669"/>
    <property type="project" value="UniProtKB-KW"/>
</dbReference>
<evidence type="ECO:0000256" key="9">
    <source>
        <dbReference type="ARBA" id="ARBA00022960"/>
    </source>
</evidence>
<keyword evidence="5" id="KW-0121">Carboxypeptidase</keyword>
<feature type="domain" description="Penicillin-binding protein dimerisation" evidence="16">
    <location>
        <begin position="59"/>
        <end position="230"/>
    </location>
</feature>
<dbReference type="GO" id="GO:0009002">
    <property type="term" value="F:serine-type D-Ala-D-Ala carboxypeptidase activity"/>
    <property type="evidence" value="ECO:0007669"/>
    <property type="project" value="InterPro"/>
</dbReference>
<evidence type="ECO:0000256" key="12">
    <source>
        <dbReference type="ARBA" id="ARBA00023136"/>
    </source>
</evidence>
<evidence type="ECO:0000256" key="3">
    <source>
        <dbReference type="ARBA" id="ARBA00022475"/>
    </source>
</evidence>
<evidence type="ECO:0000256" key="8">
    <source>
        <dbReference type="ARBA" id="ARBA00022801"/>
    </source>
</evidence>
<dbReference type="GO" id="GO:0009252">
    <property type="term" value="P:peptidoglycan biosynthetic process"/>
    <property type="evidence" value="ECO:0007669"/>
    <property type="project" value="UniProtKB-KW"/>
</dbReference>
<dbReference type="Pfam" id="PF03717">
    <property type="entry name" value="PBP_dimer"/>
    <property type="match status" value="1"/>
</dbReference>
<keyword evidence="10" id="KW-0573">Peptidoglycan synthesis</keyword>
<evidence type="ECO:0000256" key="7">
    <source>
        <dbReference type="ARBA" id="ARBA00022692"/>
    </source>
</evidence>
<dbReference type="GO" id="GO:0005886">
    <property type="term" value="C:plasma membrane"/>
    <property type="evidence" value="ECO:0007669"/>
    <property type="project" value="UniProtKB-SubCell"/>
</dbReference>
<dbReference type="InterPro" id="IPR005311">
    <property type="entry name" value="PBP_dimer"/>
</dbReference>
<evidence type="ECO:0000259" key="15">
    <source>
        <dbReference type="Pfam" id="PF00905"/>
    </source>
</evidence>
<dbReference type="Proteomes" id="UP000070560">
    <property type="component" value="Chromosome"/>
</dbReference>
<dbReference type="KEGG" id="daw:HS1_001881"/>
<sequence length="596" mass="65994">MSLNKDCILDNWGKRLKLFRWLILCFFLIIILRLFHLQVVKGEFYAIRAENNRLEIESIPAPRGVIYDRKGRILATNRPCFCLLLYPQKLPHKKHILESYASFLAPILKKSPSEIMSMLKKSLVYPLRPIYLKKDLTWEEVTTLESSHYFFSALKIHVIPLRFYPHCSLACHLLGYVSLISAEEIKSMPEAEPIDFIGKIGIEKLLQSTLAGKKGKRFLEVDALGHIRRVLKETPPISGNNLYLTLDAKLQAYAEQLLKGKTGVIVALSPKTGEVLTLASNPGFDPNLFVNGMDKKTWQKLKDNPQNPLQNRATTGVYPPGSILKIVTALAALENKVISAHTKINCPGKFLFGDRVFRCWKKGGHGVLDIKRAIIQSCDVFFYQLGAWLGIEKLADYAKQCGFGQYSGIGIEEVSGHVPASPNKWPKGEALNMAIGQGSFLATPLQIAQFFAALANGGNIYRPRIVLKIVGPKGKIVEETKPKINSKLPISTHNLKLIKEALAGVINDPRGTGYNARSHRVVIAGKTGTAQVISLPQKKLSKLPVSHRDHAWFAGFAPVKTPQIAVVVLIEHGGHGGATAAPIATKLIEAYLNENS</sequence>
<evidence type="ECO:0000313" key="17">
    <source>
        <dbReference type="EMBL" id="AMM41675.1"/>
    </source>
</evidence>
<dbReference type="SUPFAM" id="SSF56519">
    <property type="entry name" value="Penicillin binding protein dimerisation domain"/>
    <property type="match status" value="1"/>
</dbReference>
<gene>
    <name evidence="17" type="ORF">HS1_001881</name>
</gene>
<evidence type="ECO:0000313" key="18">
    <source>
        <dbReference type="Proteomes" id="UP000070560"/>
    </source>
</evidence>
<dbReference type="Gene3D" id="3.30.1390.30">
    <property type="entry name" value="Penicillin-binding protein 2a, domain 3"/>
    <property type="match status" value="1"/>
</dbReference>
<evidence type="ECO:0000256" key="13">
    <source>
        <dbReference type="ARBA" id="ARBA00023316"/>
    </source>
</evidence>
<dbReference type="InterPro" id="IPR001460">
    <property type="entry name" value="PCN-bd_Tpept"/>
</dbReference>
<evidence type="ECO:0000256" key="2">
    <source>
        <dbReference type="ARBA" id="ARBA00004236"/>
    </source>
</evidence>
<feature type="domain" description="Penicillin-binding protein transpeptidase" evidence="15">
    <location>
        <begin position="263"/>
        <end position="589"/>
    </location>
</feature>
<dbReference type="GO" id="GO:0071972">
    <property type="term" value="F:peptidoglycan L,D-transpeptidase activity"/>
    <property type="evidence" value="ECO:0007669"/>
    <property type="project" value="TreeGrafter"/>
</dbReference>
<dbReference type="Gene3D" id="3.90.1310.10">
    <property type="entry name" value="Penicillin-binding protein 2a (Domain 2)"/>
    <property type="match status" value="1"/>
</dbReference>
<evidence type="ECO:0000256" key="4">
    <source>
        <dbReference type="ARBA" id="ARBA00022519"/>
    </source>
</evidence>
<evidence type="ECO:0000256" key="1">
    <source>
        <dbReference type="ARBA" id="ARBA00004167"/>
    </source>
</evidence>
<dbReference type="FunFam" id="3.40.710.10:FF:000024">
    <property type="entry name" value="Penicillin-binding protein 2"/>
    <property type="match status" value="1"/>
</dbReference>
<proteinExistence type="predicted"/>
<accession>A0A7U4QLR3</accession>
<evidence type="ECO:0000256" key="6">
    <source>
        <dbReference type="ARBA" id="ARBA00022670"/>
    </source>
</evidence>
<keyword evidence="3" id="KW-1003">Cell membrane</keyword>
<dbReference type="GO" id="GO:0008658">
    <property type="term" value="F:penicillin binding"/>
    <property type="evidence" value="ECO:0007669"/>
    <property type="project" value="InterPro"/>
</dbReference>
<keyword evidence="6" id="KW-0645">Protease</keyword>
<keyword evidence="9" id="KW-0133">Cell shape</keyword>
<feature type="transmembrane region" description="Helical" evidence="14">
    <location>
        <begin position="21"/>
        <end position="39"/>
    </location>
</feature>
<keyword evidence="18" id="KW-1185">Reference proteome</keyword>
<name>A0A7U4QLR3_DESA2</name>
<evidence type="ECO:0000256" key="5">
    <source>
        <dbReference type="ARBA" id="ARBA00022645"/>
    </source>
</evidence>
<dbReference type="GO" id="GO:0008360">
    <property type="term" value="P:regulation of cell shape"/>
    <property type="evidence" value="ECO:0007669"/>
    <property type="project" value="UniProtKB-KW"/>
</dbReference>
<keyword evidence="7 14" id="KW-0812">Transmembrane</keyword>